<evidence type="ECO:0000313" key="5">
    <source>
        <dbReference type="EMBL" id="HIV24009.1"/>
    </source>
</evidence>
<dbReference type="PANTHER" id="PTHR46847:SF1">
    <property type="entry name" value="D-ALLOSE-BINDING PERIPLASMIC PROTEIN-RELATED"/>
    <property type="match status" value="1"/>
</dbReference>
<dbReference type="GO" id="GO:0030313">
    <property type="term" value="C:cell envelope"/>
    <property type="evidence" value="ECO:0007669"/>
    <property type="project" value="UniProtKB-SubCell"/>
</dbReference>
<dbReference type="EMBL" id="DVOS01000073">
    <property type="protein sequence ID" value="HIV24009.1"/>
    <property type="molecule type" value="Genomic_DNA"/>
</dbReference>
<dbReference type="SUPFAM" id="SSF53822">
    <property type="entry name" value="Periplasmic binding protein-like I"/>
    <property type="match status" value="1"/>
</dbReference>
<proteinExistence type="inferred from homology"/>
<dbReference type="GO" id="GO:0030246">
    <property type="term" value="F:carbohydrate binding"/>
    <property type="evidence" value="ECO:0007669"/>
    <property type="project" value="UniProtKB-ARBA"/>
</dbReference>
<reference evidence="5" key="1">
    <citation type="submission" date="2020-10" db="EMBL/GenBank/DDBJ databases">
        <authorList>
            <person name="Gilroy R."/>
        </authorList>
    </citation>
    <scope>NUCLEOTIDE SEQUENCE</scope>
    <source>
        <strain evidence="5">ChiBcec6-7307</strain>
    </source>
</reference>
<evidence type="ECO:0000313" key="6">
    <source>
        <dbReference type="Proteomes" id="UP000886889"/>
    </source>
</evidence>
<comment type="caution">
    <text evidence="5">The sequence shown here is derived from an EMBL/GenBank/DDBJ whole genome shotgun (WGS) entry which is preliminary data.</text>
</comment>
<comment type="subcellular location">
    <subcellularLocation>
        <location evidence="1">Cell envelope</location>
    </subcellularLocation>
</comment>
<evidence type="ECO:0000256" key="3">
    <source>
        <dbReference type="ARBA" id="ARBA00022729"/>
    </source>
</evidence>
<dbReference type="Proteomes" id="UP000886889">
    <property type="component" value="Unassembled WGS sequence"/>
</dbReference>
<feature type="domain" description="Periplasmic binding protein" evidence="4">
    <location>
        <begin position="48"/>
        <end position="305"/>
    </location>
</feature>
<reference evidence="5" key="2">
    <citation type="journal article" date="2021" name="PeerJ">
        <title>Extensive microbial diversity within the chicken gut microbiome revealed by metagenomics and culture.</title>
        <authorList>
            <person name="Gilroy R."/>
            <person name="Ravi A."/>
            <person name="Getino M."/>
            <person name="Pursley I."/>
            <person name="Horton D.L."/>
            <person name="Alikhan N.F."/>
            <person name="Baker D."/>
            <person name="Gharbi K."/>
            <person name="Hall N."/>
            <person name="Watson M."/>
            <person name="Adriaenssens E.M."/>
            <person name="Foster-Nyarko E."/>
            <person name="Jarju S."/>
            <person name="Secka A."/>
            <person name="Antonio M."/>
            <person name="Oren A."/>
            <person name="Chaudhuri R.R."/>
            <person name="La Ragione R."/>
            <person name="Hildebrand F."/>
            <person name="Pallen M.J."/>
        </authorList>
    </citation>
    <scope>NUCLEOTIDE SEQUENCE</scope>
    <source>
        <strain evidence="5">ChiBcec6-7307</strain>
    </source>
</reference>
<dbReference type="Gene3D" id="3.40.50.2300">
    <property type="match status" value="2"/>
</dbReference>
<dbReference type="PANTHER" id="PTHR46847">
    <property type="entry name" value="D-ALLOSE-BINDING PERIPLASMIC PROTEIN-RELATED"/>
    <property type="match status" value="1"/>
</dbReference>
<dbReference type="InterPro" id="IPR028082">
    <property type="entry name" value="Peripla_BP_I"/>
</dbReference>
<dbReference type="InterPro" id="IPR025997">
    <property type="entry name" value="SBP_2_dom"/>
</dbReference>
<comment type="similarity">
    <text evidence="2">Belongs to the bacterial solute-binding protein 2 family.</text>
</comment>
<organism evidence="5 6">
    <name type="scientific">Candidatus Merdiplasma excrementigallinarum</name>
    <dbReference type="NCBI Taxonomy" id="2840864"/>
    <lineage>
        <taxon>Bacteria</taxon>
        <taxon>Bacillati</taxon>
        <taxon>Bacillota</taxon>
        <taxon>Clostridia</taxon>
        <taxon>Lachnospirales</taxon>
        <taxon>Lachnospiraceae</taxon>
        <taxon>Lachnospiraceae incertae sedis</taxon>
        <taxon>Candidatus Merdiplasma</taxon>
    </lineage>
</organism>
<gene>
    <name evidence="5" type="ORF">IAC80_08760</name>
</gene>
<keyword evidence="3" id="KW-0732">Signal</keyword>
<accession>A0A9D1T8R6</accession>
<evidence type="ECO:0000256" key="2">
    <source>
        <dbReference type="ARBA" id="ARBA00007639"/>
    </source>
</evidence>
<sequence>MRKAMVPLAVILSVMTILLAAVWMRYARDIRELETRVDSSVVYDRHYIMIAQDNSRMWQTIYESARDTAAGESVYLEWAGWGGADEYTAADCMQIAIASRVDGIILYTDGDSRISGLIDEAMEQGIPVVTVMNDDTESRRVSYVGVNHYQLGNICGEQVLELLEEGENRIMMISGSAAGDVGTNLMYSQMNQVIARGKKADQTVKISTYTIEGNTNFDAEEAIRDIFVNSQTVPDILICMDTISAECACQAVVDYNQVGKVDVIGYYASETIADGVERGLLSMTVALDMEEMGDFCVGALNEYLDLGYVSNYFNVGLDVLTRDNVNRYLAAQADEEA</sequence>
<name>A0A9D1T8R6_9FIRM</name>
<evidence type="ECO:0000256" key="1">
    <source>
        <dbReference type="ARBA" id="ARBA00004196"/>
    </source>
</evidence>
<dbReference type="AlphaFoldDB" id="A0A9D1T8R6"/>
<dbReference type="Pfam" id="PF13407">
    <property type="entry name" value="Peripla_BP_4"/>
    <property type="match status" value="1"/>
</dbReference>
<evidence type="ECO:0000259" key="4">
    <source>
        <dbReference type="Pfam" id="PF13407"/>
    </source>
</evidence>
<protein>
    <submittedName>
        <fullName evidence="5">Substrate-binding domain-containing protein</fullName>
    </submittedName>
</protein>